<sequence length="475" mass="53981">MTRTLAGLRNTLLMKWCASGVLLCSVAFACSEETNVDVTTDDRAARVKSETLRAWEGYKRYAWGMDEFNPLTKTGSNWYDVPLAISPIDAYSTLRVMGLDEEAKEVELYVETLNFNKDISVSVFETNIRVLGGLLSMYQYTTNPKILAKAKDFGDRLLPAFNSTTGIPYASVNLHTGAVSGDGAGPAGAGTYTLEFGLLSYYTRDPIYYKKAKQAMQAMFDRRSERDLIGDFIHINSGDWLSGKSSISAGSDSYYEYMIKTWLLFKDPDMKAMWDVTAAAVQKNMPEEKDGLVWYGPVDMHTGARAGGNVTLYDAFYPATLAVGGYLPEAEKFQTTWDWLWNKYGLEPMAYNYKTAIIESHTYDLNPEIVESAYYLYHFTKNEKYKRMAEKYFDDIEKYCRTDVAYTKVDNVVTKQQGDALATFFFAETMKYFYLLFSEDAGTFNFEDHVFNTEAHTFRKSLLDQKVVDEILLKN</sequence>
<keyword evidence="6" id="KW-0378">Hydrolase</keyword>
<keyword evidence="3" id="KW-0256">Endoplasmic reticulum</keyword>
<keyword evidence="7" id="KW-1185">Reference proteome</keyword>
<dbReference type="Proteomes" id="UP000613030">
    <property type="component" value="Unassembled WGS sequence"/>
</dbReference>
<dbReference type="EMBL" id="JAERRB010000005">
    <property type="protein sequence ID" value="MBL0742992.1"/>
    <property type="molecule type" value="Genomic_DNA"/>
</dbReference>
<dbReference type="SUPFAM" id="SSF48225">
    <property type="entry name" value="Seven-hairpin glycosidases"/>
    <property type="match status" value="1"/>
</dbReference>
<dbReference type="InterPro" id="IPR036026">
    <property type="entry name" value="Seven-hairpin_glycosidases"/>
</dbReference>
<dbReference type="GO" id="GO:0016787">
    <property type="term" value="F:hydrolase activity"/>
    <property type="evidence" value="ECO:0007669"/>
    <property type="project" value="UniProtKB-KW"/>
</dbReference>
<dbReference type="Pfam" id="PF01532">
    <property type="entry name" value="Glyco_hydro_47"/>
    <property type="match status" value="1"/>
</dbReference>
<dbReference type="RefSeq" id="WP_202011795.1">
    <property type="nucleotide sequence ID" value="NZ_JAERRB010000005.1"/>
</dbReference>
<gene>
    <name evidence="6" type="ORF">JI741_17315</name>
</gene>
<dbReference type="InterPro" id="IPR012341">
    <property type="entry name" value="6hp_glycosidase-like_sf"/>
</dbReference>
<evidence type="ECO:0000256" key="5">
    <source>
        <dbReference type="SAM" id="SignalP"/>
    </source>
</evidence>
<comment type="caution">
    <text evidence="6">The sequence shown here is derived from an EMBL/GenBank/DDBJ whole genome shotgun (WGS) entry which is preliminary data.</text>
</comment>
<protein>
    <submittedName>
        <fullName evidence="6">Glycoside hydrolase family 47 protein</fullName>
    </submittedName>
</protein>
<dbReference type="PANTHER" id="PTHR45679">
    <property type="entry name" value="ER DEGRADATION-ENHANCING ALPHA-MANNOSIDASE-LIKE PROTEIN 2"/>
    <property type="match status" value="1"/>
</dbReference>
<comment type="subcellular location">
    <subcellularLocation>
        <location evidence="1">Endoplasmic reticulum</location>
    </subcellularLocation>
</comment>
<dbReference type="PANTHER" id="PTHR45679:SF6">
    <property type="entry name" value="ER DEGRADATION-ENHANCING ALPHA-MANNOSIDASE-LIKE PROTEIN 2"/>
    <property type="match status" value="1"/>
</dbReference>
<feature type="chain" id="PRO_5045283542" evidence="5">
    <location>
        <begin position="30"/>
        <end position="475"/>
    </location>
</feature>
<accession>A0ABS1KUU4</accession>
<comment type="similarity">
    <text evidence="2">Belongs to the glycosyl hydrolase 47 family.</text>
</comment>
<evidence type="ECO:0000313" key="7">
    <source>
        <dbReference type="Proteomes" id="UP000613030"/>
    </source>
</evidence>
<evidence type="ECO:0000256" key="4">
    <source>
        <dbReference type="ARBA" id="ARBA00023180"/>
    </source>
</evidence>
<evidence type="ECO:0000256" key="2">
    <source>
        <dbReference type="ARBA" id="ARBA00007658"/>
    </source>
</evidence>
<keyword evidence="5" id="KW-0732">Signal</keyword>
<organism evidence="6 7">
    <name type="scientific">Chryseolinea lacunae</name>
    <dbReference type="NCBI Taxonomy" id="2801331"/>
    <lineage>
        <taxon>Bacteria</taxon>
        <taxon>Pseudomonadati</taxon>
        <taxon>Bacteroidota</taxon>
        <taxon>Cytophagia</taxon>
        <taxon>Cytophagales</taxon>
        <taxon>Fulvivirgaceae</taxon>
        <taxon>Chryseolinea</taxon>
    </lineage>
</organism>
<dbReference type="PRINTS" id="PR00747">
    <property type="entry name" value="GLYHDRLASE47"/>
</dbReference>
<proteinExistence type="inferred from homology"/>
<reference evidence="6 7" key="1">
    <citation type="submission" date="2021-01" db="EMBL/GenBank/DDBJ databases">
        <title>Chryseolinea sp. Jin1 Genome sequencing and assembly.</title>
        <authorList>
            <person name="Kim I."/>
        </authorList>
    </citation>
    <scope>NUCLEOTIDE SEQUENCE [LARGE SCALE GENOMIC DNA]</scope>
    <source>
        <strain evidence="6 7">Jin1</strain>
    </source>
</reference>
<dbReference type="InterPro" id="IPR044674">
    <property type="entry name" value="EDEM1/2/3"/>
</dbReference>
<keyword evidence="4" id="KW-0325">Glycoprotein</keyword>
<evidence type="ECO:0000313" key="6">
    <source>
        <dbReference type="EMBL" id="MBL0742992.1"/>
    </source>
</evidence>
<dbReference type="PROSITE" id="PS51257">
    <property type="entry name" value="PROKAR_LIPOPROTEIN"/>
    <property type="match status" value="1"/>
</dbReference>
<feature type="signal peptide" evidence="5">
    <location>
        <begin position="1"/>
        <end position="29"/>
    </location>
</feature>
<dbReference type="Gene3D" id="1.50.10.10">
    <property type="match status" value="1"/>
</dbReference>
<dbReference type="InterPro" id="IPR001382">
    <property type="entry name" value="Glyco_hydro_47"/>
</dbReference>
<name>A0ABS1KUU4_9BACT</name>
<evidence type="ECO:0000256" key="3">
    <source>
        <dbReference type="ARBA" id="ARBA00022824"/>
    </source>
</evidence>
<evidence type="ECO:0000256" key="1">
    <source>
        <dbReference type="ARBA" id="ARBA00004240"/>
    </source>
</evidence>